<reference evidence="1 2" key="1">
    <citation type="submission" date="2019-09" db="EMBL/GenBank/DDBJ databases">
        <title>Screening of Novel Bioactive Compounds from Soil-Associated.</title>
        <authorList>
            <person name="Zhao S."/>
        </authorList>
    </citation>
    <scope>NUCLEOTIDE SEQUENCE [LARGE SCALE GENOMIC DNA]</scope>
    <source>
        <strain evidence="1 2">HIT-DPA4</strain>
    </source>
</reference>
<dbReference type="Proteomes" id="UP000442707">
    <property type="component" value="Unassembled WGS sequence"/>
</dbReference>
<accession>A0A6H9UTT5</accession>
<proteinExistence type="predicted"/>
<gene>
    <name evidence="1" type="ORF">F7R91_30145</name>
</gene>
<evidence type="ECO:0000313" key="2">
    <source>
        <dbReference type="Proteomes" id="UP000442707"/>
    </source>
</evidence>
<name>A0A6H9UTT5_9ACTN</name>
<evidence type="ECO:0000313" key="1">
    <source>
        <dbReference type="EMBL" id="KAB1142213.1"/>
    </source>
</evidence>
<comment type="caution">
    <text evidence="1">The sequence shown here is derived from an EMBL/GenBank/DDBJ whole genome shotgun (WGS) entry which is preliminary data.</text>
</comment>
<organism evidence="1 2">
    <name type="scientific">Streptomyces luteolifulvus</name>
    <dbReference type="NCBI Taxonomy" id="2615112"/>
    <lineage>
        <taxon>Bacteria</taxon>
        <taxon>Bacillati</taxon>
        <taxon>Actinomycetota</taxon>
        <taxon>Actinomycetes</taxon>
        <taxon>Kitasatosporales</taxon>
        <taxon>Streptomycetaceae</taxon>
        <taxon>Streptomyces</taxon>
    </lineage>
</organism>
<dbReference type="EMBL" id="VZRB01000026">
    <property type="protein sequence ID" value="KAB1142213.1"/>
    <property type="molecule type" value="Genomic_DNA"/>
</dbReference>
<protein>
    <submittedName>
        <fullName evidence="1">Uncharacterized protein</fullName>
    </submittedName>
</protein>
<dbReference type="AlphaFoldDB" id="A0A6H9UTT5"/>
<keyword evidence="2" id="KW-1185">Reference proteome</keyword>
<sequence length="68" mass="7488">MQGQMHVHATELDPPVPLVGHFFRHIRGLRSPLPPRDPPTSCAETLASFHLCNRTSTARSDLVADFGP</sequence>